<proteinExistence type="inferred from homology"/>
<reference evidence="4" key="1">
    <citation type="submission" date="2021-01" db="EMBL/GenBank/DDBJ databases">
        <title>Whole genome shotgun sequence of Actinoplanes nipponensis NBRC 14063.</title>
        <authorList>
            <person name="Komaki H."/>
            <person name="Tamura T."/>
        </authorList>
    </citation>
    <scope>NUCLEOTIDE SEQUENCE</scope>
    <source>
        <strain evidence="4">NBRC 14063</strain>
    </source>
</reference>
<name>A0A919JGB8_9ACTN</name>
<dbReference type="SUPFAM" id="SSF51735">
    <property type="entry name" value="NAD(P)-binding Rossmann-fold domains"/>
    <property type="match status" value="1"/>
</dbReference>
<gene>
    <name evidence="4" type="ORF">Ani05nite_37820</name>
</gene>
<dbReference type="FunFam" id="3.40.50.720:FF:000084">
    <property type="entry name" value="Short-chain dehydrogenase reductase"/>
    <property type="match status" value="1"/>
</dbReference>
<dbReference type="EMBL" id="BOMQ01000046">
    <property type="protein sequence ID" value="GIE50248.1"/>
    <property type="molecule type" value="Genomic_DNA"/>
</dbReference>
<organism evidence="4 5">
    <name type="scientific">Actinoplanes nipponensis</name>
    <dbReference type="NCBI Taxonomy" id="135950"/>
    <lineage>
        <taxon>Bacteria</taxon>
        <taxon>Bacillati</taxon>
        <taxon>Actinomycetota</taxon>
        <taxon>Actinomycetes</taxon>
        <taxon>Micromonosporales</taxon>
        <taxon>Micromonosporaceae</taxon>
        <taxon>Actinoplanes</taxon>
    </lineage>
</organism>
<dbReference type="Pfam" id="PF13561">
    <property type="entry name" value="adh_short_C2"/>
    <property type="match status" value="1"/>
</dbReference>
<dbReference type="GO" id="GO:0016616">
    <property type="term" value="F:oxidoreductase activity, acting on the CH-OH group of donors, NAD or NADP as acceptor"/>
    <property type="evidence" value="ECO:0007669"/>
    <property type="project" value="TreeGrafter"/>
</dbReference>
<evidence type="ECO:0000256" key="3">
    <source>
        <dbReference type="SAM" id="MobiDB-lite"/>
    </source>
</evidence>
<dbReference type="GO" id="GO:0030497">
    <property type="term" value="P:fatty acid elongation"/>
    <property type="evidence" value="ECO:0007669"/>
    <property type="project" value="TreeGrafter"/>
</dbReference>
<dbReference type="PRINTS" id="PR00080">
    <property type="entry name" value="SDRFAMILY"/>
</dbReference>
<dbReference type="InterPro" id="IPR002347">
    <property type="entry name" value="SDR_fam"/>
</dbReference>
<dbReference type="PRINTS" id="PR00081">
    <property type="entry name" value="GDHRDH"/>
</dbReference>
<dbReference type="RefSeq" id="WP_203769957.1">
    <property type="nucleotide sequence ID" value="NZ_BAAAYJ010000007.1"/>
</dbReference>
<sequence>MVFDARIASGSRSRRDATRPAAGRRPRSAAPSSEPEQDTGADPVAESGPVPDDPENQAEEGPVTLRLDGKVALVTGAGSPDGIGYATARRLRDLGARVAIVSTTRRIHERASELGVTGFVADLTDEAEVGALADAILDQLGDVQVLVNNAGLASRTSPEVLRPVAQLTYDEWRAEIDRNLSTAFLCSRAFVGGMSEQGWGRIVNLAATAGPINALPTEAAYAAAKSGVVGLTRALAMELVADGINVNCVAPGTIYTAASTVTEIKQGLGTPIGRPGTPDEVAAAIAFLCSPAASYITGQMLVVDGGNSVREAEFR</sequence>
<dbReference type="Proteomes" id="UP000647172">
    <property type="component" value="Unassembled WGS sequence"/>
</dbReference>
<comment type="similarity">
    <text evidence="1">Belongs to the short-chain dehydrogenases/reductases (SDR) family.</text>
</comment>
<dbReference type="Gene3D" id="3.40.50.720">
    <property type="entry name" value="NAD(P)-binding Rossmann-like Domain"/>
    <property type="match status" value="1"/>
</dbReference>
<dbReference type="PANTHER" id="PTHR42760:SF129">
    <property type="entry name" value="OXIDOREDUCTASE"/>
    <property type="match status" value="1"/>
</dbReference>
<evidence type="ECO:0000256" key="2">
    <source>
        <dbReference type="ARBA" id="ARBA00023002"/>
    </source>
</evidence>
<protein>
    <submittedName>
        <fullName evidence="4">Short-chain dehydrogenase</fullName>
    </submittedName>
</protein>
<evidence type="ECO:0000313" key="4">
    <source>
        <dbReference type="EMBL" id="GIE50248.1"/>
    </source>
</evidence>
<keyword evidence="2" id="KW-0560">Oxidoreductase</keyword>
<evidence type="ECO:0000313" key="5">
    <source>
        <dbReference type="Proteomes" id="UP000647172"/>
    </source>
</evidence>
<evidence type="ECO:0000256" key="1">
    <source>
        <dbReference type="ARBA" id="ARBA00006484"/>
    </source>
</evidence>
<feature type="region of interest" description="Disordered" evidence="3">
    <location>
        <begin position="1"/>
        <end position="60"/>
    </location>
</feature>
<accession>A0A919JGB8</accession>
<keyword evidence="5" id="KW-1185">Reference proteome</keyword>
<dbReference type="PANTHER" id="PTHR42760">
    <property type="entry name" value="SHORT-CHAIN DEHYDROGENASES/REDUCTASES FAMILY MEMBER"/>
    <property type="match status" value="1"/>
</dbReference>
<dbReference type="InterPro" id="IPR036291">
    <property type="entry name" value="NAD(P)-bd_dom_sf"/>
</dbReference>
<comment type="caution">
    <text evidence="4">The sequence shown here is derived from an EMBL/GenBank/DDBJ whole genome shotgun (WGS) entry which is preliminary data.</text>
</comment>
<dbReference type="AlphaFoldDB" id="A0A919JGB8"/>